<dbReference type="SMART" id="SM01063">
    <property type="entry name" value="CBM49"/>
    <property type="match status" value="1"/>
</dbReference>
<sequence length="150" mass="16701">MKSIQILCALLLTVAVANASFVCPKPCGANDICVMIDSNCKVLPWWSCQEVTMGVRMVGQWNDSVNNCIYSQWEVTITNHLPRKITNLFIATDDSLTLRDNSSIWNMAKNGNILSLPTYQPSVNPSSSYTFGFIIKGTHQPHMVIKAVTY</sequence>
<dbReference type="InterPro" id="IPR052879">
    <property type="entry name" value="Dd_Spore_Germination_Stalk"/>
</dbReference>
<dbReference type="PANTHER" id="PTHR33239:SF11">
    <property type="entry name" value="CARBOHYDRATE BINDING DOMAIN-CONTAINING PROTEIN-RELATED"/>
    <property type="match status" value="1"/>
</dbReference>
<dbReference type="EMBL" id="AJWJ01000516">
    <property type="protein sequence ID" value="KAF2070270.1"/>
    <property type="molecule type" value="Genomic_DNA"/>
</dbReference>
<feature type="signal peptide" evidence="1">
    <location>
        <begin position="1"/>
        <end position="19"/>
    </location>
</feature>
<dbReference type="GO" id="GO:0030246">
    <property type="term" value="F:carbohydrate binding"/>
    <property type="evidence" value="ECO:0007669"/>
    <property type="project" value="InterPro"/>
</dbReference>
<evidence type="ECO:0000313" key="3">
    <source>
        <dbReference type="EMBL" id="KAF2070270.1"/>
    </source>
</evidence>
<dbReference type="GO" id="GO:0030198">
    <property type="term" value="P:extracellular matrix organization"/>
    <property type="evidence" value="ECO:0007669"/>
    <property type="project" value="TreeGrafter"/>
</dbReference>
<dbReference type="InterPro" id="IPR019028">
    <property type="entry name" value="CBM_49"/>
</dbReference>
<keyword evidence="4" id="KW-1185">Reference proteome</keyword>
<evidence type="ECO:0000259" key="2">
    <source>
        <dbReference type="SMART" id="SM01063"/>
    </source>
</evidence>
<evidence type="ECO:0000313" key="4">
    <source>
        <dbReference type="Proteomes" id="UP000695562"/>
    </source>
</evidence>
<accession>A0A8J4PLN8</accession>
<keyword evidence="1" id="KW-0732">Signal</keyword>
<dbReference type="OrthoDB" id="19156at2759"/>
<organism evidence="3 4">
    <name type="scientific">Polysphondylium violaceum</name>
    <dbReference type="NCBI Taxonomy" id="133409"/>
    <lineage>
        <taxon>Eukaryota</taxon>
        <taxon>Amoebozoa</taxon>
        <taxon>Evosea</taxon>
        <taxon>Eumycetozoa</taxon>
        <taxon>Dictyostelia</taxon>
        <taxon>Dictyosteliales</taxon>
        <taxon>Dictyosteliaceae</taxon>
        <taxon>Polysphondylium</taxon>
    </lineage>
</organism>
<dbReference type="GO" id="GO:0031012">
    <property type="term" value="C:extracellular matrix"/>
    <property type="evidence" value="ECO:0007669"/>
    <property type="project" value="TreeGrafter"/>
</dbReference>
<feature type="domain" description="Carbohydrate binding" evidence="2">
    <location>
        <begin position="51"/>
        <end position="138"/>
    </location>
</feature>
<comment type="caution">
    <text evidence="3">The sequence shown here is derived from an EMBL/GenBank/DDBJ whole genome shotgun (WGS) entry which is preliminary data.</text>
</comment>
<evidence type="ECO:0000256" key="1">
    <source>
        <dbReference type="SAM" id="SignalP"/>
    </source>
</evidence>
<dbReference type="Pfam" id="PF09478">
    <property type="entry name" value="CBM49"/>
    <property type="match status" value="1"/>
</dbReference>
<dbReference type="Proteomes" id="UP000695562">
    <property type="component" value="Unassembled WGS sequence"/>
</dbReference>
<feature type="chain" id="PRO_5035227793" description="Carbohydrate binding domain-containing protein" evidence="1">
    <location>
        <begin position="20"/>
        <end position="150"/>
    </location>
</feature>
<proteinExistence type="predicted"/>
<dbReference type="PANTHER" id="PTHR33239">
    <property type="entry name" value="CELLULOSE-BINDING DOMAIN-CONTAINING PROTEIN-RELATED"/>
    <property type="match status" value="1"/>
</dbReference>
<gene>
    <name evidence="3" type="ORF">CYY_008417</name>
</gene>
<name>A0A8J4PLN8_9MYCE</name>
<dbReference type="GO" id="GO:0005201">
    <property type="term" value="F:extracellular matrix structural constituent"/>
    <property type="evidence" value="ECO:0007669"/>
    <property type="project" value="TreeGrafter"/>
</dbReference>
<reference evidence="3" key="1">
    <citation type="submission" date="2020-01" db="EMBL/GenBank/DDBJ databases">
        <title>Development of genomics and gene disruption for Polysphondylium violaceum indicates a role for the polyketide synthase stlB in stalk morphogenesis.</title>
        <authorList>
            <person name="Narita B."/>
            <person name="Kawabe Y."/>
            <person name="Kin K."/>
            <person name="Saito T."/>
            <person name="Gibbs R."/>
            <person name="Kuspa A."/>
            <person name="Muzny D."/>
            <person name="Queller D."/>
            <person name="Richards S."/>
            <person name="Strassman J."/>
            <person name="Sucgang R."/>
            <person name="Worley K."/>
            <person name="Schaap P."/>
        </authorList>
    </citation>
    <scope>NUCLEOTIDE SEQUENCE</scope>
    <source>
        <strain evidence="3">QSvi11</strain>
    </source>
</reference>
<protein>
    <recommendedName>
        <fullName evidence="2">Carbohydrate binding domain-containing protein</fullName>
    </recommendedName>
</protein>
<dbReference type="AlphaFoldDB" id="A0A8J4PLN8"/>